<sequence>MKAIPLWRPLGPLAYSSSIATRIGDLVRAPLGSKSVPACVVSVTEPLRDGLKDIEEIIAHRVFPTSLIELCLHISDQHLCFPGETLGLALPRDIMRPPRRTPTCAPQKQQNLRNLKMRTDEERAAVLIDKSKRPVILHSGGDYTGLTVGLIRKSLSRGKQILMLFPHEPGLARAYERLKPYLALEVYHAGLGQKERRRMRHGVRSEDVNLVAGLRSAVFLPFTNLELILVFDADSNSYRVRSHHIHYNARDLALFRAKEKGVKVVFFSIMPCVENLHSAGSGKFNLIERRIRQRGKALITDMRMEKREAVLSKPLTDELRKLRQNRALLLLNRLGISARLLCTDCGNVLTCPECEIPLKLKSPGMPLECRLCGRKEEPPQQCPRCKGVRWQILSPGLEGLKKELLCIFPKDDLCEVTAGHRPIVEEVSAARVIYGTSAALEYLPPKTTLAAMLSWDAERSRADFRSAERAFRDVLYLRRILASSPESKLIVQTYRPKDKLLEYALKADAEWFLRSELRRRRELGYPPYRRLVLFKKGTKAWDQSRFCNNIRHEGVELLGPYEVNRGVTAVLVKLRRDISPGDLIDAAILKKSGWNVEVDPAEIF</sequence>
<keyword evidence="3" id="KW-0238">DNA-binding</keyword>
<evidence type="ECO:0000259" key="4">
    <source>
        <dbReference type="Pfam" id="PF17764"/>
    </source>
</evidence>
<keyword evidence="2" id="KW-0067">ATP-binding</keyword>
<evidence type="ECO:0000313" key="5">
    <source>
        <dbReference type="EMBL" id="MBD3364694.1"/>
    </source>
</evidence>
<comment type="caution">
    <text evidence="5">The sequence shown here is derived from an EMBL/GenBank/DDBJ whole genome shotgun (WGS) entry which is preliminary data.</text>
</comment>
<dbReference type="GO" id="GO:0043138">
    <property type="term" value="F:3'-5' DNA helicase activity"/>
    <property type="evidence" value="ECO:0007669"/>
    <property type="project" value="TreeGrafter"/>
</dbReference>
<dbReference type="EMBL" id="WJKJ01000183">
    <property type="protein sequence ID" value="MBD3364694.1"/>
    <property type="molecule type" value="Genomic_DNA"/>
</dbReference>
<organism evidence="5 6">
    <name type="scientific">candidate division WOR-3 bacterium</name>
    <dbReference type="NCBI Taxonomy" id="2052148"/>
    <lineage>
        <taxon>Bacteria</taxon>
        <taxon>Bacteria division WOR-3</taxon>
    </lineage>
</organism>
<dbReference type="InterPro" id="IPR027417">
    <property type="entry name" value="P-loop_NTPase"/>
</dbReference>
<evidence type="ECO:0000313" key="6">
    <source>
        <dbReference type="Proteomes" id="UP000630660"/>
    </source>
</evidence>
<dbReference type="GO" id="GO:0003677">
    <property type="term" value="F:DNA binding"/>
    <property type="evidence" value="ECO:0007669"/>
    <property type="project" value="UniProtKB-KW"/>
</dbReference>
<evidence type="ECO:0000256" key="3">
    <source>
        <dbReference type="ARBA" id="ARBA00023125"/>
    </source>
</evidence>
<proteinExistence type="predicted"/>
<dbReference type="InterPro" id="IPR041222">
    <property type="entry name" value="PriA_3primeBD"/>
</dbReference>
<evidence type="ECO:0000256" key="2">
    <source>
        <dbReference type="ARBA" id="ARBA00022840"/>
    </source>
</evidence>
<name>A0A9D5QCL8_UNCW3</name>
<protein>
    <recommendedName>
        <fullName evidence="4">Primosomal protein N' 3' DNA-binding domain-containing protein</fullName>
    </recommendedName>
</protein>
<dbReference type="GO" id="GO:0006302">
    <property type="term" value="P:double-strand break repair"/>
    <property type="evidence" value="ECO:0007669"/>
    <property type="project" value="TreeGrafter"/>
</dbReference>
<dbReference type="AlphaFoldDB" id="A0A9D5QCL8"/>
<dbReference type="GO" id="GO:0006270">
    <property type="term" value="P:DNA replication initiation"/>
    <property type="evidence" value="ECO:0007669"/>
    <property type="project" value="TreeGrafter"/>
</dbReference>
<keyword evidence="1" id="KW-0547">Nucleotide-binding</keyword>
<dbReference type="Pfam" id="PF17764">
    <property type="entry name" value="PriA_3primeBD"/>
    <property type="match status" value="1"/>
</dbReference>
<dbReference type="PANTHER" id="PTHR30580:SF0">
    <property type="entry name" value="PRIMOSOMAL PROTEIN N"/>
    <property type="match status" value="1"/>
</dbReference>
<dbReference type="Proteomes" id="UP000630660">
    <property type="component" value="Unassembled WGS sequence"/>
</dbReference>
<feature type="domain" description="Primosomal protein N' 3' DNA-binding" evidence="4">
    <location>
        <begin position="15"/>
        <end position="91"/>
    </location>
</feature>
<dbReference type="GO" id="GO:0005524">
    <property type="term" value="F:ATP binding"/>
    <property type="evidence" value="ECO:0007669"/>
    <property type="project" value="UniProtKB-KW"/>
</dbReference>
<accession>A0A9D5QCL8</accession>
<dbReference type="GO" id="GO:0006310">
    <property type="term" value="P:DNA recombination"/>
    <property type="evidence" value="ECO:0007669"/>
    <property type="project" value="TreeGrafter"/>
</dbReference>
<evidence type="ECO:0000256" key="1">
    <source>
        <dbReference type="ARBA" id="ARBA00022741"/>
    </source>
</evidence>
<dbReference type="InterPro" id="IPR042115">
    <property type="entry name" value="PriA_3primeBD_sf"/>
</dbReference>
<gene>
    <name evidence="5" type="ORF">GF359_05715</name>
</gene>
<dbReference type="Gene3D" id="3.40.1440.60">
    <property type="entry name" value="PriA, 3(prime) DNA-binding domain"/>
    <property type="match status" value="1"/>
</dbReference>
<dbReference type="PANTHER" id="PTHR30580">
    <property type="entry name" value="PRIMOSOMAL PROTEIN N"/>
    <property type="match status" value="1"/>
</dbReference>
<reference evidence="5" key="1">
    <citation type="submission" date="2019-11" db="EMBL/GenBank/DDBJ databases">
        <title>Microbial mats filling the niche in hypersaline microbial mats.</title>
        <authorList>
            <person name="Wong H.L."/>
            <person name="Macleod F.I."/>
            <person name="White R.A. III"/>
            <person name="Burns B.P."/>
        </authorList>
    </citation>
    <scope>NUCLEOTIDE SEQUENCE</scope>
    <source>
        <strain evidence="5">Bin_327</strain>
    </source>
</reference>
<dbReference type="Gene3D" id="3.40.50.300">
    <property type="entry name" value="P-loop containing nucleotide triphosphate hydrolases"/>
    <property type="match status" value="1"/>
</dbReference>